<dbReference type="GO" id="GO:0008654">
    <property type="term" value="P:phospholipid biosynthetic process"/>
    <property type="evidence" value="ECO:0007669"/>
    <property type="project" value="UniProtKB-KW"/>
</dbReference>
<keyword evidence="18" id="KW-0460">Magnesium</keyword>
<dbReference type="GO" id="GO:0005886">
    <property type="term" value="C:plasma membrane"/>
    <property type="evidence" value="ECO:0007669"/>
    <property type="project" value="UniProtKB-SubCell"/>
</dbReference>
<evidence type="ECO:0000256" key="5">
    <source>
        <dbReference type="ARBA" id="ARBA00022679"/>
    </source>
</evidence>
<gene>
    <name evidence="20" type="ORF">SLNSH_09470</name>
</gene>
<feature type="binding site" evidence="17">
    <location>
        <position position="22"/>
    </location>
    <ligand>
        <name>ATP</name>
        <dbReference type="ChEBI" id="CHEBI:30616"/>
    </ligand>
</feature>
<evidence type="ECO:0000256" key="10">
    <source>
        <dbReference type="ARBA" id="ARBA00022989"/>
    </source>
</evidence>
<evidence type="ECO:0000256" key="1">
    <source>
        <dbReference type="ARBA" id="ARBA00004651"/>
    </source>
</evidence>
<keyword evidence="7 17" id="KW-0547">Nucleotide-binding</keyword>
<reference evidence="21" key="1">
    <citation type="submission" date="2018-03" db="EMBL/GenBank/DDBJ databases">
        <authorList>
            <person name="Sun L."/>
            <person name="Liu H."/>
            <person name="Chen W."/>
            <person name="Huang K."/>
            <person name="Liu W."/>
            <person name="Gao X."/>
        </authorList>
    </citation>
    <scope>NUCLEOTIDE SEQUENCE [LARGE SCALE GENOMIC DNA]</scope>
    <source>
        <strain evidence="21">SH9</strain>
    </source>
</reference>
<evidence type="ECO:0000256" key="17">
    <source>
        <dbReference type="PIRSR" id="PIRSR600829-3"/>
    </source>
</evidence>
<evidence type="ECO:0000256" key="13">
    <source>
        <dbReference type="ARBA" id="ARBA00023209"/>
    </source>
</evidence>
<keyword evidence="6 19" id="KW-0812">Transmembrane</keyword>
<keyword evidence="10 19" id="KW-1133">Transmembrane helix</keyword>
<feature type="binding site" evidence="18">
    <location>
        <position position="70"/>
    </location>
    <ligand>
        <name>a divalent metal cation</name>
        <dbReference type="ChEBI" id="CHEBI:60240"/>
    </ligand>
</feature>
<feature type="transmembrane region" description="Helical" evidence="19">
    <location>
        <begin position="90"/>
        <end position="115"/>
    </location>
</feature>
<sequence length="116" mass="12406">MTRWLSAFRNSANGLRWAFRHECAVREEAITLALGALLAALIAPDFPSYCVLVGALALLLAVELLNTAIEKLADFITLERQPAIGVVKDLGSAAVFVMLALNALVWIGMAARALLG</sequence>
<dbReference type="PANTHER" id="PTHR34299">
    <property type="entry name" value="DIACYLGLYCEROL KINASE"/>
    <property type="match status" value="1"/>
</dbReference>
<keyword evidence="21" id="KW-1185">Reference proteome</keyword>
<keyword evidence="9 17" id="KW-0067">ATP-binding</keyword>
<keyword evidence="13" id="KW-0594">Phospholipid biosynthesis</keyword>
<protein>
    <submittedName>
        <fullName evidence="20">Diacylglycerol kinase</fullName>
    </submittedName>
</protein>
<keyword evidence="8 20" id="KW-0418">Kinase</keyword>
<name>A0A2T1HUX1_9HYPH</name>
<keyword evidence="11" id="KW-0443">Lipid metabolism</keyword>
<evidence type="ECO:0000256" key="6">
    <source>
        <dbReference type="ARBA" id="ARBA00022692"/>
    </source>
</evidence>
<dbReference type="InterPro" id="IPR036945">
    <property type="entry name" value="DAGK_sf"/>
</dbReference>
<dbReference type="InterPro" id="IPR000829">
    <property type="entry name" value="DAGK"/>
</dbReference>
<feature type="binding site" evidence="16">
    <location>
        <position position="3"/>
    </location>
    <ligand>
        <name>substrate</name>
    </ligand>
</feature>
<feature type="binding site" evidence="17">
    <location>
        <position position="70"/>
    </location>
    <ligand>
        <name>ATP</name>
        <dbReference type="ChEBI" id="CHEBI:30616"/>
    </ligand>
</feature>
<dbReference type="RefSeq" id="WP_106336494.1">
    <property type="nucleotide sequence ID" value="NZ_PVZS01000008.1"/>
</dbReference>
<evidence type="ECO:0000256" key="12">
    <source>
        <dbReference type="ARBA" id="ARBA00023136"/>
    </source>
</evidence>
<keyword evidence="3" id="KW-1003">Cell membrane</keyword>
<comment type="caution">
    <text evidence="20">The sequence shown here is derived from an EMBL/GenBank/DDBJ whole genome shotgun (WGS) entry which is preliminary data.</text>
</comment>
<feature type="active site" description="Proton acceptor" evidence="15">
    <location>
        <position position="63"/>
    </location>
</feature>
<keyword evidence="4" id="KW-0444">Lipid biosynthesis</keyword>
<dbReference type="GO" id="GO:0005524">
    <property type="term" value="F:ATP binding"/>
    <property type="evidence" value="ECO:0007669"/>
    <property type="project" value="UniProtKB-KW"/>
</dbReference>
<feature type="binding site" evidence="17">
    <location>
        <begin position="88"/>
        <end position="89"/>
    </location>
    <ligand>
        <name>ATP</name>
        <dbReference type="ChEBI" id="CHEBI:30616"/>
    </ligand>
</feature>
<evidence type="ECO:0000256" key="4">
    <source>
        <dbReference type="ARBA" id="ARBA00022516"/>
    </source>
</evidence>
<dbReference type="Gene3D" id="1.10.287.3610">
    <property type="match status" value="1"/>
</dbReference>
<evidence type="ECO:0000313" key="21">
    <source>
        <dbReference type="Proteomes" id="UP000239772"/>
    </source>
</evidence>
<dbReference type="AlphaFoldDB" id="A0A2T1HUX1"/>
<feature type="binding site" evidence="18">
    <location>
        <position position="22"/>
    </location>
    <ligand>
        <name>a divalent metal cation</name>
        <dbReference type="ChEBI" id="CHEBI:60240"/>
    </ligand>
</feature>
<evidence type="ECO:0000256" key="11">
    <source>
        <dbReference type="ARBA" id="ARBA00023098"/>
    </source>
</evidence>
<dbReference type="Proteomes" id="UP000239772">
    <property type="component" value="Unassembled WGS sequence"/>
</dbReference>
<evidence type="ECO:0000256" key="8">
    <source>
        <dbReference type="ARBA" id="ARBA00022777"/>
    </source>
</evidence>
<keyword evidence="5" id="KW-0808">Transferase</keyword>
<evidence type="ECO:0000256" key="9">
    <source>
        <dbReference type="ARBA" id="ARBA00022840"/>
    </source>
</evidence>
<accession>A0A2T1HUX1</accession>
<evidence type="ECO:0000256" key="7">
    <source>
        <dbReference type="ARBA" id="ARBA00022741"/>
    </source>
</evidence>
<proteinExistence type="inferred from homology"/>
<comment type="subcellular location">
    <subcellularLocation>
        <location evidence="1">Cell membrane</location>
        <topology evidence="1">Multi-pass membrane protein</topology>
    </subcellularLocation>
</comment>
<dbReference type="EMBL" id="PVZS01000008">
    <property type="protein sequence ID" value="PSC05447.1"/>
    <property type="molecule type" value="Genomic_DNA"/>
</dbReference>
<dbReference type="GO" id="GO:0046872">
    <property type="term" value="F:metal ion binding"/>
    <property type="evidence" value="ECO:0007669"/>
    <property type="project" value="UniProtKB-KW"/>
</dbReference>
<evidence type="ECO:0000256" key="16">
    <source>
        <dbReference type="PIRSR" id="PIRSR600829-2"/>
    </source>
</evidence>
<evidence type="ECO:0000256" key="14">
    <source>
        <dbReference type="ARBA" id="ARBA00023264"/>
    </source>
</evidence>
<feature type="binding site" evidence="16">
    <location>
        <position position="63"/>
    </location>
    <ligand>
        <name>substrate</name>
    </ligand>
</feature>
<dbReference type="Pfam" id="PF01219">
    <property type="entry name" value="DAGK_prokar"/>
    <property type="match status" value="1"/>
</dbReference>
<evidence type="ECO:0000313" key="20">
    <source>
        <dbReference type="EMBL" id="PSC05447.1"/>
    </source>
</evidence>
<comment type="cofactor">
    <cofactor evidence="18">
        <name>Mg(2+)</name>
        <dbReference type="ChEBI" id="CHEBI:18420"/>
    </cofactor>
    <text evidence="18">Mn(2+), Zn(2+), Cd(2+) and Co(2+) support activity to lesser extents.</text>
</comment>
<keyword evidence="14" id="KW-1208">Phospholipid metabolism</keyword>
<evidence type="ECO:0000256" key="18">
    <source>
        <dbReference type="PIRSR" id="PIRSR600829-4"/>
    </source>
</evidence>
<dbReference type="PANTHER" id="PTHR34299:SF1">
    <property type="entry name" value="DIACYLGLYCEROL KINASE"/>
    <property type="match status" value="1"/>
</dbReference>
<dbReference type="OrthoDB" id="7595530at2"/>
<dbReference type="GO" id="GO:0016301">
    <property type="term" value="F:kinase activity"/>
    <property type="evidence" value="ECO:0007669"/>
    <property type="project" value="UniProtKB-KW"/>
</dbReference>
<feature type="binding site" evidence="16">
    <location>
        <position position="92"/>
    </location>
    <ligand>
        <name>substrate</name>
    </ligand>
</feature>
<organism evidence="20 21">
    <name type="scientific">Alsobacter soli</name>
    <dbReference type="NCBI Taxonomy" id="2109933"/>
    <lineage>
        <taxon>Bacteria</taxon>
        <taxon>Pseudomonadati</taxon>
        <taxon>Pseudomonadota</taxon>
        <taxon>Alphaproteobacteria</taxon>
        <taxon>Hyphomicrobiales</taxon>
        <taxon>Alsobacteraceae</taxon>
        <taxon>Alsobacter</taxon>
    </lineage>
</organism>
<keyword evidence="12 19" id="KW-0472">Membrane</keyword>
<evidence type="ECO:0000256" key="15">
    <source>
        <dbReference type="PIRSR" id="PIRSR600829-1"/>
    </source>
</evidence>
<evidence type="ECO:0000256" key="19">
    <source>
        <dbReference type="SAM" id="Phobius"/>
    </source>
</evidence>
<feature type="binding site" evidence="16">
    <location>
        <begin position="24"/>
        <end position="28"/>
    </location>
    <ligand>
        <name>substrate</name>
    </ligand>
</feature>
<evidence type="ECO:0000256" key="2">
    <source>
        <dbReference type="ARBA" id="ARBA00005967"/>
    </source>
</evidence>
<evidence type="ECO:0000256" key="3">
    <source>
        <dbReference type="ARBA" id="ARBA00022475"/>
    </source>
</evidence>
<keyword evidence="18" id="KW-0479">Metal-binding</keyword>
<comment type="similarity">
    <text evidence="2">Belongs to the bacterial diacylglycerol kinase family.</text>
</comment>
<feature type="binding site" evidence="17">
    <location>
        <position position="3"/>
    </location>
    <ligand>
        <name>ATP</name>
        <dbReference type="ChEBI" id="CHEBI:30616"/>
    </ligand>
</feature>